<dbReference type="SUPFAM" id="SSF116734">
    <property type="entry name" value="DNA methylase specificity domain"/>
    <property type="match status" value="2"/>
</dbReference>
<keyword evidence="4" id="KW-1185">Reference proteome</keyword>
<evidence type="ECO:0000313" key="4">
    <source>
        <dbReference type="Proteomes" id="UP000756387"/>
    </source>
</evidence>
<evidence type="ECO:0000256" key="1">
    <source>
        <dbReference type="ARBA" id="ARBA00022747"/>
    </source>
</evidence>
<dbReference type="PANTHER" id="PTHR30408">
    <property type="entry name" value="TYPE-1 RESTRICTION ENZYME ECOKI SPECIFICITY PROTEIN"/>
    <property type="match status" value="1"/>
</dbReference>
<keyword evidence="1" id="KW-0680">Restriction system</keyword>
<evidence type="ECO:0000256" key="2">
    <source>
        <dbReference type="ARBA" id="ARBA00023125"/>
    </source>
</evidence>
<dbReference type="EMBL" id="JADCSA010000011">
    <property type="protein sequence ID" value="MBE7325285.1"/>
    <property type="molecule type" value="Genomic_DNA"/>
</dbReference>
<dbReference type="Proteomes" id="UP000756387">
    <property type="component" value="Unassembled WGS sequence"/>
</dbReference>
<dbReference type="Gene3D" id="3.90.220.20">
    <property type="entry name" value="DNA methylase specificity domains"/>
    <property type="match status" value="2"/>
</dbReference>
<dbReference type="CDD" id="cd17256">
    <property type="entry name" value="RMtype1_S_EcoJA65PI-TRD1-CR1_like"/>
    <property type="match status" value="1"/>
</dbReference>
<accession>A0ABR9RUM9</accession>
<gene>
    <name evidence="3" type="ORF">IEQ44_11530</name>
</gene>
<organism evidence="3 4">
    <name type="scientific">Nocardioides malaquae</name>
    <dbReference type="NCBI Taxonomy" id="2773426"/>
    <lineage>
        <taxon>Bacteria</taxon>
        <taxon>Bacillati</taxon>
        <taxon>Actinomycetota</taxon>
        <taxon>Actinomycetes</taxon>
        <taxon>Propionibacteriales</taxon>
        <taxon>Nocardioidaceae</taxon>
        <taxon>Nocardioides</taxon>
    </lineage>
</organism>
<reference evidence="3 4" key="1">
    <citation type="submission" date="2020-10" db="EMBL/GenBank/DDBJ databases">
        <title>Nocardioides sp. isolated from sludge.</title>
        <authorList>
            <person name="Zhang X."/>
        </authorList>
    </citation>
    <scope>NUCLEOTIDE SEQUENCE [LARGE SCALE GENOMIC DNA]</scope>
    <source>
        <strain evidence="3 4">Y6</strain>
    </source>
</reference>
<proteinExistence type="predicted"/>
<dbReference type="InterPro" id="IPR044946">
    <property type="entry name" value="Restrct_endonuc_typeI_TRD_sf"/>
</dbReference>
<dbReference type="InterPro" id="IPR052021">
    <property type="entry name" value="Type-I_RS_S_subunit"/>
</dbReference>
<evidence type="ECO:0008006" key="5">
    <source>
        <dbReference type="Google" id="ProtNLM"/>
    </source>
</evidence>
<name>A0ABR9RUM9_9ACTN</name>
<sequence>MLETMPLRHVAEVRVSNVDKKSVEGEAAVRLCNYTDVYYSNEIRDDRDFMAATATKSQIERFRLAVGDTIVTKDSETADDIAVPAYVAETADDLVCGYHLAMLRPRVERVEPRFLAWAIRSDFCKEQFSVSATGVTRYGLKYEAMLGVSVPTPLLDVQRKIADFLDDQVSRIDEAVRLRREQLDLLNARLESALEALLVTPFPDSEPLARLTDPSRPIQYGIVLPGPDTEGGVPIIKGGDVASHRLRLDLLKRTTHEIDAQYSRSRVKAGDLVIAIRGSVGEIGRVPDELTGANLTQDSARIAPLGCDADWLYAVLETPTVQSRMREMITGATVKGINIGDLRRIEVPTPASLHIQRELGREASRLRSETNEVRSLCRESNSLLEERKRSLITAAVTGEFDVTTASGRGV</sequence>
<dbReference type="RefSeq" id="WP_193638619.1">
    <property type="nucleotide sequence ID" value="NZ_JADCSA010000011.1"/>
</dbReference>
<protein>
    <recommendedName>
        <fullName evidence="5">Restriction endonuclease subunit S</fullName>
    </recommendedName>
</protein>
<evidence type="ECO:0000313" key="3">
    <source>
        <dbReference type="EMBL" id="MBE7325285.1"/>
    </source>
</evidence>
<dbReference type="PANTHER" id="PTHR30408:SF12">
    <property type="entry name" value="TYPE I RESTRICTION ENZYME MJAVIII SPECIFICITY SUBUNIT"/>
    <property type="match status" value="1"/>
</dbReference>
<keyword evidence="2" id="KW-0238">DNA-binding</keyword>
<comment type="caution">
    <text evidence="3">The sequence shown here is derived from an EMBL/GenBank/DDBJ whole genome shotgun (WGS) entry which is preliminary data.</text>
</comment>